<sequence>MVICFCGLSRQFLLGPHAACKTSFTFLILEQKTHLK</sequence>
<organism evidence="1">
    <name type="scientific">Rhizophora mucronata</name>
    <name type="common">Asiatic mangrove</name>
    <dbReference type="NCBI Taxonomy" id="61149"/>
    <lineage>
        <taxon>Eukaryota</taxon>
        <taxon>Viridiplantae</taxon>
        <taxon>Streptophyta</taxon>
        <taxon>Embryophyta</taxon>
        <taxon>Tracheophyta</taxon>
        <taxon>Spermatophyta</taxon>
        <taxon>Magnoliopsida</taxon>
        <taxon>eudicotyledons</taxon>
        <taxon>Gunneridae</taxon>
        <taxon>Pentapetalae</taxon>
        <taxon>rosids</taxon>
        <taxon>fabids</taxon>
        <taxon>Malpighiales</taxon>
        <taxon>Rhizophoraceae</taxon>
        <taxon>Rhizophora</taxon>
    </lineage>
</organism>
<name>A0A2P2QJL0_RHIMU</name>
<dbReference type="AlphaFoldDB" id="A0A2P2QJL0"/>
<protein>
    <submittedName>
        <fullName evidence="1">Uncharacterized protein</fullName>
    </submittedName>
</protein>
<reference evidence="1" key="1">
    <citation type="submission" date="2018-02" db="EMBL/GenBank/DDBJ databases">
        <title>Rhizophora mucronata_Transcriptome.</title>
        <authorList>
            <person name="Meera S.P."/>
            <person name="Sreeshan A."/>
            <person name="Augustine A."/>
        </authorList>
    </citation>
    <scope>NUCLEOTIDE SEQUENCE</scope>
    <source>
        <tissue evidence="1">Leaf</tissue>
    </source>
</reference>
<dbReference type="EMBL" id="GGEC01086692">
    <property type="protein sequence ID" value="MBX67176.1"/>
    <property type="molecule type" value="Transcribed_RNA"/>
</dbReference>
<proteinExistence type="predicted"/>
<accession>A0A2P2QJL0</accession>
<evidence type="ECO:0000313" key="1">
    <source>
        <dbReference type="EMBL" id="MBX67176.1"/>
    </source>
</evidence>